<keyword evidence="3" id="KW-1185">Reference proteome</keyword>
<evidence type="ECO:0000313" key="3">
    <source>
        <dbReference type="Proteomes" id="UP001283361"/>
    </source>
</evidence>
<proteinExistence type="predicted"/>
<gene>
    <name evidence="2" type="ORF">RRG08_022834</name>
</gene>
<protein>
    <submittedName>
        <fullName evidence="2">Uncharacterized protein</fullName>
    </submittedName>
</protein>
<dbReference type="EMBL" id="JAWDGP010004972">
    <property type="protein sequence ID" value="KAK3760550.1"/>
    <property type="molecule type" value="Genomic_DNA"/>
</dbReference>
<feature type="region of interest" description="Disordered" evidence="1">
    <location>
        <begin position="126"/>
        <end position="170"/>
    </location>
</feature>
<evidence type="ECO:0000313" key="2">
    <source>
        <dbReference type="EMBL" id="KAK3760550.1"/>
    </source>
</evidence>
<sequence>MSPPGSYKTNPWLLKRSTETSQRSILKVRSKPISSISLEANHSDKEKSLTFPAGISQTYRLFSRFHRDTANFRKTPSQSYLHTCFLALWWINLNLKKSPRCPMNSDIWEDMRLGVNRVAHLIQEKVGEEKDRERGTRITPVSGKRRHLDEPMRSRHLKRGKLSSPVLHGS</sequence>
<evidence type="ECO:0000256" key="1">
    <source>
        <dbReference type="SAM" id="MobiDB-lite"/>
    </source>
</evidence>
<accession>A0AAE0Z0Q2</accession>
<name>A0AAE0Z0Q2_9GAST</name>
<dbReference type="Proteomes" id="UP001283361">
    <property type="component" value="Unassembled WGS sequence"/>
</dbReference>
<dbReference type="AlphaFoldDB" id="A0AAE0Z0Q2"/>
<reference evidence="2" key="1">
    <citation type="journal article" date="2023" name="G3 (Bethesda)">
        <title>A reference genome for the long-term kleptoplast-retaining sea slug Elysia crispata morphotype clarki.</title>
        <authorList>
            <person name="Eastman K.E."/>
            <person name="Pendleton A.L."/>
            <person name="Shaikh M.A."/>
            <person name="Suttiyut T."/>
            <person name="Ogas R."/>
            <person name="Tomko P."/>
            <person name="Gavelis G."/>
            <person name="Widhalm J.R."/>
            <person name="Wisecaver J.H."/>
        </authorList>
    </citation>
    <scope>NUCLEOTIDE SEQUENCE</scope>
    <source>
        <strain evidence="2">ECLA1</strain>
    </source>
</reference>
<organism evidence="2 3">
    <name type="scientific">Elysia crispata</name>
    <name type="common">lettuce slug</name>
    <dbReference type="NCBI Taxonomy" id="231223"/>
    <lineage>
        <taxon>Eukaryota</taxon>
        <taxon>Metazoa</taxon>
        <taxon>Spiralia</taxon>
        <taxon>Lophotrochozoa</taxon>
        <taxon>Mollusca</taxon>
        <taxon>Gastropoda</taxon>
        <taxon>Heterobranchia</taxon>
        <taxon>Euthyneura</taxon>
        <taxon>Panpulmonata</taxon>
        <taxon>Sacoglossa</taxon>
        <taxon>Placobranchoidea</taxon>
        <taxon>Plakobranchidae</taxon>
        <taxon>Elysia</taxon>
    </lineage>
</organism>
<comment type="caution">
    <text evidence="2">The sequence shown here is derived from an EMBL/GenBank/DDBJ whole genome shotgun (WGS) entry which is preliminary data.</text>
</comment>
<feature type="compositionally biased region" description="Basic and acidic residues" evidence="1">
    <location>
        <begin position="126"/>
        <end position="136"/>
    </location>
</feature>